<dbReference type="NCBIfam" id="TIGR02595">
    <property type="entry name" value="PEP_CTERM"/>
    <property type="match status" value="1"/>
</dbReference>
<evidence type="ECO:0000313" key="5">
    <source>
        <dbReference type="Proteomes" id="UP000027604"/>
    </source>
</evidence>
<feature type="signal peptide" evidence="2">
    <location>
        <begin position="1"/>
        <end position="25"/>
    </location>
</feature>
<name>W0V424_9BURK</name>
<keyword evidence="1" id="KW-1133">Transmembrane helix</keyword>
<dbReference type="eggNOG" id="ENOG503163N">
    <property type="taxonomic scope" value="Bacteria"/>
</dbReference>
<dbReference type="AlphaFoldDB" id="W0V424"/>
<evidence type="ECO:0000259" key="3">
    <source>
        <dbReference type="Pfam" id="PF07589"/>
    </source>
</evidence>
<protein>
    <submittedName>
        <fullName evidence="4">PEP-CTERM putative exosortase interaction domain protein</fullName>
    </submittedName>
</protein>
<dbReference type="RefSeq" id="WP_242404468.1">
    <property type="nucleotide sequence ID" value="NZ_BCTH01000068.1"/>
</dbReference>
<keyword evidence="5" id="KW-1185">Reference proteome</keyword>
<dbReference type="EMBL" id="HG322949">
    <property type="protein sequence ID" value="CDG82103.1"/>
    <property type="molecule type" value="Genomic_DNA"/>
</dbReference>
<dbReference type="NCBIfam" id="NF038126">
    <property type="entry name" value="PEP_CTERM_FxDxF"/>
    <property type="match status" value="1"/>
</dbReference>
<keyword evidence="1" id="KW-0812">Transmembrane</keyword>
<feature type="transmembrane region" description="Helical" evidence="1">
    <location>
        <begin position="196"/>
        <end position="212"/>
    </location>
</feature>
<dbReference type="STRING" id="1349767.GJA_1452"/>
<keyword evidence="2" id="KW-0732">Signal</keyword>
<keyword evidence="1" id="KW-0472">Membrane</keyword>
<gene>
    <name evidence="4" type="ORF">GJA_1452</name>
</gene>
<dbReference type="Pfam" id="PF07589">
    <property type="entry name" value="PEP-CTERM"/>
    <property type="match status" value="1"/>
</dbReference>
<evidence type="ECO:0000313" key="4">
    <source>
        <dbReference type="EMBL" id="CDG82103.1"/>
    </source>
</evidence>
<accession>W0V424</accession>
<proteinExistence type="predicted"/>
<feature type="domain" description="Ice-binding protein C-terminal" evidence="3">
    <location>
        <begin position="190"/>
        <end position="214"/>
    </location>
</feature>
<reference evidence="4 5" key="1">
    <citation type="journal article" date="2015" name="Genome Announc.">
        <title>Genome Sequence of Mushroom Soft-Rot Pathogen Janthinobacterium agaricidamnosum.</title>
        <authorList>
            <person name="Graupner K."/>
            <person name="Lackner G."/>
            <person name="Hertweck C."/>
        </authorList>
    </citation>
    <scope>NUCLEOTIDE SEQUENCE [LARGE SCALE GENOMIC DNA]</scope>
    <source>
        <strain evidence="5">NBRC 102515 / DSM 9628</strain>
    </source>
</reference>
<organism evidence="4 5">
    <name type="scientific">Janthinobacterium agaricidamnosum NBRC 102515 = DSM 9628</name>
    <dbReference type="NCBI Taxonomy" id="1349767"/>
    <lineage>
        <taxon>Bacteria</taxon>
        <taxon>Pseudomonadati</taxon>
        <taxon>Pseudomonadota</taxon>
        <taxon>Betaproteobacteria</taxon>
        <taxon>Burkholderiales</taxon>
        <taxon>Oxalobacteraceae</taxon>
        <taxon>Janthinobacterium</taxon>
    </lineage>
</organism>
<dbReference type="Proteomes" id="UP000027604">
    <property type="component" value="Chromosome I"/>
</dbReference>
<feature type="chain" id="PRO_5004797299" evidence="2">
    <location>
        <begin position="26"/>
        <end position="216"/>
    </location>
</feature>
<sequence>MKHLALAFKTLPLAALLLASSAAHATITVFTSQSAYLAAVGDTGVDSFDDLDIDALDTPLARAAGAYSYTIGTIGSSPYLYGAGEGGDHWISTNNRHDSVLFSNFSSAIVGVGGFFFGSDVFGQYSPSTGSTLTAVNADGDTLTFHLDAPTQSSFLGFVSSGSLTQLTFSTDAQIGVWPAANDLHLSVAAVPEPETYGMLLAGLGLIGFLARRRKT</sequence>
<evidence type="ECO:0000256" key="1">
    <source>
        <dbReference type="SAM" id="Phobius"/>
    </source>
</evidence>
<dbReference type="PATRIC" id="fig|1349767.4.peg.3154"/>
<dbReference type="HOGENOM" id="CLU_1276230_0_0_4"/>
<evidence type="ECO:0000256" key="2">
    <source>
        <dbReference type="SAM" id="SignalP"/>
    </source>
</evidence>
<dbReference type="InterPro" id="IPR013424">
    <property type="entry name" value="Ice-binding_C"/>
</dbReference>
<dbReference type="KEGG" id="jag:GJA_1452"/>